<evidence type="ECO:0000256" key="1">
    <source>
        <dbReference type="SAM" id="Coils"/>
    </source>
</evidence>
<evidence type="ECO:0000313" key="4">
    <source>
        <dbReference type="EMBL" id="CAF3575879.1"/>
    </source>
</evidence>
<dbReference type="OrthoDB" id="9997733at2759"/>
<proteinExistence type="predicted"/>
<dbReference type="EMBL" id="CAJNOK010013878">
    <property type="protein sequence ID" value="CAF1193737.1"/>
    <property type="molecule type" value="Genomic_DNA"/>
</dbReference>
<protein>
    <submittedName>
        <fullName evidence="2">Uncharacterized protein</fullName>
    </submittedName>
</protein>
<evidence type="ECO:0000313" key="6">
    <source>
        <dbReference type="Proteomes" id="UP000663829"/>
    </source>
</evidence>
<evidence type="ECO:0000313" key="5">
    <source>
        <dbReference type="EMBL" id="CAF4004020.1"/>
    </source>
</evidence>
<dbReference type="AlphaFoldDB" id="A0A813S5Q9"/>
<evidence type="ECO:0000313" key="2">
    <source>
        <dbReference type="EMBL" id="CAF0791661.1"/>
    </source>
</evidence>
<dbReference type="EMBL" id="CAJOBC010000356">
    <property type="protein sequence ID" value="CAF3575879.1"/>
    <property type="molecule type" value="Genomic_DNA"/>
</dbReference>
<accession>A0A813S5Q9</accession>
<feature type="coiled-coil region" evidence="1">
    <location>
        <begin position="268"/>
        <end position="380"/>
    </location>
</feature>
<evidence type="ECO:0000313" key="3">
    <source>
        <dbReference type="EMBL" id="CAF1193737.1"/>
    </source>
</evidence>
<comment type="caution">
    <text evidence="2">The sequence shown here is derived from an EMBL/GenBank/DDBJ whole genome shotgun (WGS) entry which is preliminary data.</text>
</comment>
<reference evidence="2" key="1">
    <citation type="submission" date="2021-02" db="EMBL/GenBank/DDBJ databases">
        <authorList>
            <person name="Nowell W R."/>
        </authorList>
    </citation>
    <scope>NUCLEOTIDE SEQUENCE</scope>
</reference>
<dbReference type="Proteomes" id="UP000677228">
    <property type="component" value="Unassembled WGS sequence"/>
</dbReference>
<sequence>MAKEQLLLQLALVLPSRKCTEEDIDELFPFQNLSIDLTNTYFSQFVNTSQLSSSDKICQAAQFFDFLCEMGGETECGLWLLTQSTKEERRKILLNLIDILKYYKYLMDYIDDTTEEDRQLRATQFNMEDEITKFEQDINVDEEQIERYKKEKKRQTSVDADILKGNKALDIEMDNIRKEIEVLEKRDNELDDDLKTLKSREKQLENQLVGTSLNDLTCENVNYVKENAKLQDEISSLKYREEDHIKKRGKVNSAVSDLSMMCTELESCGEYSNEIQSLQNTIERLVKDIDDAKQTTQKLRILDPVQSSDDNYKEFLTNAQIELEQSKQTVDSARDEYEHASSENMRMKRAVQDENLFKDLHEAQRRLRNAKDGANQAKNGIVEALLDAVDAI</sequence>
<feature type="coiled-coil region" evidence="1">
    <location>
        <begin position="131"/>
        <end position="233"/>
    </location>
</feature>
<dbReference type="Proteomes" id="UP000663829">
    <property type="component" value="Unassembled WGS sequence"/>
</dbReference>
<name>A0A813S5Q9_9BILA</name>
<dbReference type="EMBL" id="CAJNOQ010000356">
    <property type="protein sequence ID" value="CAF0791661.1"/>
    <property type="molecule type" value="Genomic_DNA"/>
</dbReference>
<dbReference type="Proteomes" id="UP000681722">
    <property type="component" value="Unassembled WGS sequence"/>
</dbReference>
<organism evidence="2 6">
    <name type="scientific">Didymodactylos carnosus</name>
    <dbReference type="NCBI Taxonomy" id="1234261"/>
    <lineage>
        <taxon>Eukaryota</taxon>
        <taxon>Metazoa</taxon>
        <taxon>Spiralia</taxon>
        <taxon>Gnathifera</taxon>
        <taxon>Rotifera</taxon>
        <taxon>Eurotatoria</taxon>
        <taxon>Bdelloidea</taxon>
        <taxon>Philodinida</taxon>
        <taxon>Philodinidae</taxon>
        <taxon>Didymodactylos</taxon>
    </lineage>
</organism>
<dbReference type="EMBL" id="CAJOBA010035408">
    <property type="protein sequence ID" value="CAF4004020.1"/>
    <property type="molecule type" value="Genomic_DNA"/>
</dbReference>
<gene>
    <name evidence="2" type="ORF">GPM918_LOCUS3032</name>
    <name evidence="3" type="ORF">OVA965_LOCUS23637</name>
    <name evidence="4" type="ORF">SRO942_LOCUS3032</name>
    <name evidence="5" type="ORF">TMI583_LOCUS24357</name>
</gene>
<keyword evidence="6" id="KW-1185">Reference proteome</keyword>
<dbReference type="Proteomes" id="UP000682733">
    <property type="component" value="Unassembled WGS sequence"/>
</dbReference>
<keyword evidence="1" id="KW-0175">Coiled coil</keyword>